<keyword evidence="1" id="KW-0472">Membrane</keyword>
<sequence length="54" mass="6334">MRSPVGDIVVGLVLSVAVGLVWRNWKGGEMDRISRYYEWQEAQRTKKKMHNDDK</sequence>
<evidence type="ECO:0000313" key="2">
    <source>
        <dbReference type="EMBL" id="CAK7933567.1"/>
    </source>
</evidence>
<evidence type="ECO:0000313" key="3">
    <source>
        <dbReference type="Proteomes" id="UP001162060"/>
    </source>
</evidence>
<evidence type="ECO:0000256" key="1">
    <source>
        <dbReference type="SAM" id="Phobius"/>
    </source>
</evidence>
<keyword evidence="1" id="KW-0812">Transmembrane</keyword>
<dbReference type="EMBL" id="CAKLBY020000195">
    <property type="protein sequence ID" value="CAK7933567.1"/>
    <property type="molecule type" value="Genomic_DNA"/>
</dbReference>
<dbReference type="AlphaFoldDB" id="A0AAV1UHL5"/>
<proteinExistence type="predicted"/>
<accession>A0AAV1UHL5</accession>
<comment type="caution">
    <text evidence="2">The sequence shown here is derived from an EMBL/GenBank/DDBJ whole genome shotgun (WGS) entry which is preliminary data.</text>
</comment>
<gene>
    <name evidence="2" type="ORF">PM001_LOCUS18717</name>
</gene>
<reference evidence="2" key="1">
    <citation type="submission" date="2024-01" db="EMBL/GenBank/DDBJ databases">
        <authorList>
            <person name="Webb A."/>
        </authorList>
    </citation>
    <scope>NUCLEOTIDE SEQUENCE</scope>
    <source>
        <strain evidence="2">Pm1</strain>
    </source>
</reference>
<organism evidence="2 3">
    <name type="scientific">Peronospora matthiolae</name>
    <dbReference type="NCBI Taxonomy" id="2874970"/>
    <lineage>
        <taxon>Eukaryota</taxon>
        <taxon>Sar</taxon>
        <taxon>Stramenopiles</taxon>
        <taxon>Oomycota</taxon>
        <taxon>Peronosporomycetes</taxon>
        <taxon>Peronosporales</taxon>
        <taxon>Peronosporaceae</taxon>
        <taxon>Peronospora</taxon>
    </lineage>
</organism>
<feature type="transmembrane region" description="Helical" evidence="1">
    <location>
        <begin position="6"/>
        <end position="25"/>
    </location>
</feature>
<keyword evidence="1" id="KW-1133">Transmembrane helix</keyword>
<dbReference type="Proteomes" id="UP001162060">
    <property type="component" value="Unassembled WGS sequence"/>
</dbReference>
<protein>
    <submittedName>
        <fullName evidence="2">Uncharacterized protein</fullName>
    </submittedName>
</protein>
<name>A0AAV1UHL5_9STRA</name>